<evidence type="ECO:0000313" key="4">
    <source>
        <dbReference type="Proteomes" id="UP000248553"/>
    </source>
</evidence>
<feature type="repeat" description="NHL" evidence="2">
    <location>
        <begin position="218"/>
        <end position="249"/>
    </location>
</feature>
<evidence type="ECO:0008006" key="5">
    <source>
        <dbReference type="Google" id="ProtNLM"/>
    </source>
</evidence>
<comment type="caution">
    <text evidence="3">The sequence shown here is derived from an EMBL/GenBank/DDBJ whole genome shotgun (WGS) entry which is preliminary data.</text>
</comment>
<proteinExistence type="predicted"/>
<feature type="repeat" description="NHL" evidence="2">
    <location>
        <begin position="272"/>
        <end position="303"/>
    </location>
</feature>
<dbReference type="OrthoDB" id="791543at2"/>
<dbReference type="PROSITE" id="PS51125">
    <property type="entry name" value="NHL"/>
    <property type="match status" value="2"/>
</dbReference>
<dbReference type="PANTHER" id="PTHR13833:SF71">
    <property type="entry name" value="NHL DOMAIN-CONTAINING PROTEIN"/>
    <property type="match status" value="1"/>
</dbReference>
<dbReference type="SUPFAM" id="SSF101898">
    <property type="entry name" value="NHL repeat"/>
    <property type="match status" value="1"/>
</dbReference>
<dbReference type="InterPro" id="IPR011042">
    <property type="entry name" value="6-blade_b-propeller_TolB-like"/>
</dbReference>
<organism evidence="3 4">
    <name type="scientific">Hymenobacter edaphi</name>
    <dbReference type="NCBI Taxonomy" id="2211146"/>
    <lineage>
        <taxon>Bacteria</taxon>
        <taxon>Pseudomonadati</taxon>
        <taxon>Bacteroidota</taxon>
        <taxon>Cytophagia</taxon>
        <taxon>Cytophagales</taxon>
        <taxon>Hymenobacteraceae</taxon>
        <taxon>Hymenobacter</taxon>
    </lineage>
</organism>
<evidence type="ECO:0000256" key="2">
    <source>
        <dbReference type="PROSITE-ProRule" id="PRU00504"/>
    </source>
</evidence>
<keyword evidence="4" id="KW-1185">Reference proteome</keyword>
<dbReference type="Proteomes" id="UP000248553">
    <property type="component" value="Unassembled WGS sequence"/>
</dbReference>
<dbReference type="Gene3D" id="2.120.10.30">
    <property type="entry name" value="TolB, C-terminal domain"/>
    <property type="match status" value="3"/>
</dbReference>
<dbReference type="InterPro" id="IPR001258">
    <property type="entry name" value="NHL_repeat"/>
</dbReference>
<dbReference type="Pfam" id="PF01436">
    <property type="entry name" value="NHL"/>
    <property type="match status" value="3"/>
</dbReference>
<dbReference type="PANTHER" id="PTHR13833">
    <property type="match status" value="1"/>
</dbReference>
<evidence type="ECO:0000256" key="1">
    <source>
        <dbReference type="ARBA" id="ARBA00022737"/>
    </source>
</evidence>
<protein>
    <recommendedName>
        <fullName evidence="5">SMP-30/Gluconolactonase/LRE-like region domain-containing protein</fullName>
    </recommendedName>
</protein>
<dbReference type="AlphaFoldDB" id="A0A328BVG4"/>
<gene>
    <name evidence="3" type="ORF">DLM85_04070</name>
</gene>
<reference evidence="4" key="1">
    <citation type="submission" date="2018-05" db="EMBL/GenBank/DDBJ databases">
        <authorList>
            <person name="Nie L."/>
        </authorList>
    </citation>
    <scope>NUCLEOTIDE SEQUENCE [LARGE SCALE GENOMIC DNA]</scope>
    <source>
        <strain evidence="4">NL</strain>
    </source>
</reference>
<accession>A0A328BVG4</accession>
<sequence length="356" mass="35807">MTNSFPSWSTVRLGALLLGVAACGKKESDPQKPRVYTTVSTLAGSGVEGFADGAGSAARFAAPEGAAVDGQGNVYVADPGNARIRKITPAGMVSTLAGTGTAGTLNGALTTARFVGPVDVAIDSQNNLYVADGNCIRRIAGNTVSTYAGAEASGYAEGSATAARFSSVNGVTVDARGVLYVSDYSNYRIRKIMPDGTVSTLAGTGQRGYADGAGSTAQFAGPEGLAVDAQGTVYVADFAGYRIRKITPEGTVSTLAGTGQRGSNDGAGSTAQFAGPTGITLDAQGNLYVADIGNHCIRKVTPAGDVSTLAGTRVSGATDGPVGTAQFDLPAGMTSAGDGTLYVTEFGQRIRAIKAE</sequence>
<dbReference type="CDD" id="cd14953">
    <property type="entry name" value="NHL_like_1"/>
    <property type="match status" value="1"/>
</dbReference>
<evidence type="ECO:0000313" key="3">
    <source>
        <dbReference type="EMBL" id="RAK70036.1"/>
    </source>
</evidence>
<name>A0A328BVG4_9BACT</name>
<dbReference type="RefSeq" id="WP_111476770.1">
    <property type="nucleotide sequence ID" value="NZ_QHKM01000001.1"/>
</dbReference>
<dbReference type="EMBL" id="QHKM01000001">
    <property type="protein sequence ID" value="RAK70036.1"/>
    <property type="molecule type" value="Genomic_DNA"/>
</dbReference>
<keyword evidence="1" id="KW-0677">Repeat</keyword>